<dbReference type="Pfam" id="PF01381">
    <property type="entry name" value="HTH_3"/>
    <property type="match status" value="1"/>
</dbReference>
<dbReference type="Gene3D" id="1.10.260.40">
    <property type="entry name" value="lambda repressor-like DNA-binding domains"/>
    <property type="match status" value="1"/>
</dbReference>
<protein>
    <recommendedName>
        <fullName evidence="1">HTH cro/C1-type domain-containing protein</fullName>
    </recommendedName>
</protein>
<organism evidence="2 3">
    <name type="scientific">Polaribacter irgensii 23-P</name>
    <dbReference type="NCBI Taxonomy" id="313594"/>
    <lineage>
        <taxon>Bacteria</taxon>
        <taxon>Pseudomonadati</taxon>
        <taxon>Bacteroidota</taxon>
        <taxon>Flavobacteriia</taxon>
        <taxon>Flavobacteriales</taxon>
        <taxon>Flavobacteriaceae</taxon>
    </lineage>
</organism>
<keyword evidence="3" id="KW-1185">Reference proteome</keyword>
<dbReference type="Proteomes" id="UP000003053">
    <property type="component" value="Unassembled WGS sequence"/>
</dbReference>
<dbReference type="AlphaFoldDB" id="A4BWW3"/>
<sequence length="91" mass="10568">MVFLFQEHFIMNREGKVNSNTKSNYFKVLEKIIASRIANGVTQINMANHLNLSEGGYFKVEKGKTKLDLERLLEILEFLKISPEEFFKDIA</sequence>
<dbReference type="PROSITE" id="PS50943">
    <property type="entry name" value="HTH_CROC1"/>
    <property type="match status" value="1"/>
</dbReference>
<comment type="caution">
    <text evidence="2">The sequence shown here is derived from an EMBL/GenBank/DDBJ whole genome shotgun (WGS) entry which is preliminary data.</text>
</comment>
<dbReference type="EMBL" id="AAOG01000001">
    <property type="protein sequence ID" value="EAR13454.1"/>
    <property type="molecule type" value="Genomic_DNA"/>
</dbReference>
<dbReference type="HOGENOM" id="CLU_2524691_0_0_10"/>
<evidence type="ECO:0000259" key="1">
    <source>
        <dbReference type="PROSITE" id="PS50943"/>
    </source>
</evidence>
<dbReference type="SUPFAM" id="SSF47413">
    <property type="entry name" value="lambda repressor-like DNA-binding domains"/>
    <property type="match status" value="1"/>
</dbReference>
<dbReference type="SMART" id="SM00530">
    <property type="entry name" value="HTH_XRE"/>
    <property type="match status" value="1"/>
</dbReference>
<dbReference type="InterPro" id="IPR010982">
    <property type="entry name" value="Lambda_DNA-bd_dom_sf"/>
</dbReference>
<accession>A4BWW3</accession>
<name>A4BWW3_9FLAO</name>
<evidence type="ECO:0000313" key="3">
    <source>
        <dbReference type="Proteomes" id="UP000003053"/>
    </source>
</evidence>
<dbReference type="GO" id="GO:0003677">
    <property type="term" value="F:DNA binding"/>
    <property type="evidence" value="ECO:0007669"/>
    <property type="project" value="InterPro"/>
</dbReference>
<gene>
    <name evidence="2" type="ORF">PI23P_03132</name>
</gene>
<dbReference type="eggNOG" id="COG1396">
    <property type="taxonomic scope" value="Bacteria"/>
</dbReference>
<feature type="domain" description="HTH cro/C1-type" evidence="1">
    <location>
        <begin position="32"/>
        <end position="86"/>
    </location>
</feature>
<dbReference type="InterPro" id="IPR001387">
    <property type="entry name" value="Cro/C1-type_HTH"/>
</dbReference>
<evidence type="ECO:0000313" key="2">
    <source>
        <dbReference type="EMBL" id="EAR13454.1"/>
    </source>
</evidence>
<proteinExistence type="predicted"/>
<dbReference type="STRING" id="313594.PI23P_03132"/>
<reference evidence="2 3" key="1">
    <citation type="submission" date="2006-02" db="EMBL/GenBank/DDBJ databases">
        <authorList>
            <person name="Murray A."/>
            <person name="Staley J."/>
            <person name="Ferriera S."/>
            <person name="Johnson J."/>
            <person name="Kravitz S."/>
            <person name="Halpern A."/>
            <person name="Remington K."/>
            <person name="Beeson K."/>
            <person name="Tran B."/>
            <person name="Rogers Y.-H."/>
            <person name="Friedman R."/>
            <person name="Venter J.C."/>
        </authorList>
    </citation>
    <scope>NUCLEOTIDE SEQUENCE [LARGE SCALE GENOMIC DNA]</scope>
    <source>
        <strain evidence="2 3">23-P</strain>
    </source>
</reference>